<evidence type="ECO:0000313" key="16">
    <source>
        <dbReference type="Proteomes" id="UP000298347"/>
    </source>
</evidence>
<keyword evidence="8" id="KW-0735">Signal-anchor</keyword>
<proteinExistence type="predicted"/>
<dbReference type="AlphaFoldDB" id="A0A4Z0GRK6"/>
<evidence type="ECO:0000256" key="4">
    <source>
        <dbReference type="ARBA" id="ARBA00022679"/>
    </source>
</evidence>
<keyword evidence="7" id="KW-0256">Endoplasmic reticulum</keyword>
<keyword evidence="12" id="KW-1015">Disulfide bond</keyword>
<dbReference type="GO" id="GO:0030158">
    <property type="term" value="F:protein xylosyltransferase activity"/>
    <property type="evidence" value="ECO:0007669"/>
    <property type="project" value="InterPro"/>
</dbReference>
<protein>
    <recommendedName>
        <fullName evidence="14">Peptide O-xylosyltransferase</fullName>
    </recommendedName>
</protein>
<dbReference type="RefSeq" id="WP_135347375.1">
    <property type="nucleotide sequence ID" value="NZ_SRJD01000002.1"/>
</dbReference>
<dbReference type="GO" id="GO:0016020">
    <property type="term" value="C:membrane"/>
    <property type="evidence" value="ECO:0007669"/>
    <property type="project" value="InterPro"/>
</dbReference>
<dbReference type="Pfam" id="PF02485">
    <property type="entry name" value="Branch"/>
    <property type="match status" value="1"/>
</dbReference>
<evidence type="ECO:0000256" key="5">
    <source>
        <dbReference type="ARBA" id="ARBA00022692"/>
    </source>
</evidence>
<dbReference type="EMBL" id="SRJD01000002">
    <property type="protein sequence ID" value="TGA99980.1"/>
    <property type="molecule type" value="Genomic_DNA"/>
</dbReference>
<evidence type="ECO:0000313" key="15">
    <source>
        <dbReference type="EMBL" id="TGA99980.1"/>
    </source>
</evidence>
<dbReference type="PANTHER" id="PTHR46025">
    <property type="entry name" value="XYLOSYLTRANSFERASE OXT"/>
    <property type="match status" value="1"/>
</dbReference>
<evidence type="ECO:0000256" key="14">
    <source>
        <dbReference type="ARBA" id="ARBA00042865"/>
    </source>
</evidence>
<dbReference type="InterPro" id="IPR003406">
    <property type="entry name" value="Glyco_trans_14"/>
</dbReference>
<evidence type="ECO:0000256" key="3">
    <source>
        <dbReference type="ARBA" id="ARBA00022676"/>
    </source>
</evidence>
<accession>A0A4Z0GRK6</accession>
<evidence type="ECO:0000256" key="2">
    <source>
        <dbReference type="ARBA" id="ARBA00004648"/>
    </source>
</evidence>
<evidence type="ECO:0000256" key="12">
    <source>
        <dbReference type="ARBA" id="ARBA00023157"/>
    </source>
</evidence>
<comment type="subcellular location">
    <subcellularLocation>
        <location evidence="2">Endoplasmic reticulum membrane</location>
        <topology evidence="2">Single-pass type II membrane protein</topology>
    </subcellularLocation>
    <subcellularLocation>
        <location evidence="1">Golgi apparatus membrane</location>
        <topology evidence="1">Single-pass type II membrane protein</topology>
    </subcellularLocation>
</comment>
<comment type="caution">
    <text evidence="15">The sequence shown here is derived from an EMBL/GenBank/DDBJ whole genome shotgun (WGS) entry which is preliminary data.</text>
</comment>
<keyword evidence="13" id="KW-0325">Glycoprotein</keyword>
<evidence type="ECO:0000256" key="10">
    <source>
        <dbReference type="ARBA" id="ARBA00023034"/>
    </source>
</evidence>
<evidence type="ECO:0000256" key="13">
    <source>
        <dbReference type="ARBA" id="ARBA00023180"/>
    </source>
</evidence>
<keyword evidence="16" id="KW-1185">Reference proteome</keyword>
<dbReference type="OrthoDB" id="7943907at2"/>
<keyword evidence="4 15" id="KW-0808">Transferase</keyword>
<keyword evidence="6" id="KW-0479">Metal-binding</keyword>
<dbReference type="GO" id="GO:0046872">
    <property type="term" value="F:metal ion binding"/>
    <property type="evidence" value="ECO:0007669"/>
    <property type="project" value="UniProtKB-KW"/>
</dbReference>
<dbReference type="GO" id="GO:0050650">
    <property type="term" value="P:chondroitin sulfate proteoglycan biosynthetic process"/>
    <property type="evidence" value="ECO:0007669"/>
    <property type="project" value="TreeGrafter"/>
</dbReference>
<organism evidence="15 16">
    <name type="scientific">Sporolactobacillus shoreae</name>
    <dbReference type="NCBI Taxonomy" id="1465501"/>
    <lineage>
        <taxon>Bacteria</taxon>
        <taxon>Bacillati</taxon>
        <taxon>Bacillota</taxon>
        <taxon>Bacilli</taxon>
        <taxon>Bacillales</taxon>
        <taxon>Sporolactobacillaceae</taxon>
        <taxon>Sporolactobacillus</taxon>
    </lineage>
</organism>
<dbReference type="Proteomes" id="UP000298347">
    <property type="component" value="Unassembled WGS sequence"/>
</dbReference>
<dbReference type="PANTHER" id="PTHR46025:SF3">
    <property type="entry name" value="XYLOSYLTRANSFERASE OXT"/>
    <property type="match status" value="1"/>
</dbReference>
<keyword evidence="9" id="KW-1133">Transmembrane helix</keyword>
<name>A0A4Z0GRK6_9BACL</name>
<keyword evidence="11" id="KW-0472">Membrane</keyword>
<evidence type="ECO:0000256" key="7">
    <source>
        <dbReference type="ARBA" id="ARBA00022824"/>
    </source>
</evidence>
<keyword evidence="3" id="KW-0328">Glycosyltransferase</keyword>
<sequence>MKIAYLIMAHNNFEHLKRLIRSIQMEQAFIFIHVDRKAPPVSLEEFHHVQVIQKHYSVKWGGFSMVKATIELLKCAYHFDDFDRYVLLSGADFPIKSNDYIVDFFTKNRKINFIDTQPMPSADKPFDRLFCYHIECDRATNLKSFPIKLINKIIKRSGIRRAYPQKYQNYQPFAGSQWWSFNDAFVTYLLNFLSTNDEFVKFFEHTFVPDEMFFQTIIMNSPFVRTVRNTLTYADWEVGAPPYPSLIRKIQLPLLKNEWVYSNHRVSIYCFARKFSDDSAEVIRELEKLKESSRQFQLE</sequence>
<dbReference type="InterPro" id="IPR043538">
    <property type="entry name" value="XYLT"/>
</dbReference>
<reference evidence="15 16" key="1">
    <citation type="journal article" date="2015" name="Int. J. Syst. Evol. Microbiol.">
        <title>Sporolactobacillus shoreae sp. nov. and Sporolactobacillus spathodeae sp. nov., two spore-forming lactic acid bacteria isolated from tree barks in Thailand.</title>
        <authorList>
            <person name="Thamacharoensuk T."/>
            <person name="Kitahara M."/>
            <person name="Ohkuma M."/>
            <person name="Thongchul N."/>
            <person name="Tanasupawat S."/>
        </authorList>
    </citation>
    <scope>NUCLEOTIDE SEQUENCE [LARGE SCALE GENOMIC DNA]</scope>
    <source>
        <strain evidence="15 16">BK92</strain>
    </source>
</reference>
<dbReference type="GO" id="GO:0015012">
    <property type="term" value="P:heparan sulfate proteoglycan biosynthetic process"/>
    <property type="evidence" value="ECO:0007669"/>
    <property type="project" value="TreeGrafter"/>
</dbReference>
<evidence type="ECO:0000256" key="9">
    <source>
        <dbReference type="ARBA" id="ARBA00022989"/>
    </source>
</evidence>
<gene>
    <name evidence="15" type="ORF">E4665_03250</name>
</gene>
<keyword evidence="10" id="KW-0333">Golgi apparatus</keyword>
<evidence type="ECO:0000256" key="6">
    <source>
        <dbReference type="ARBA" id="ARBA00022723"/>
    </source>
</evidence>
<evidence type="ECO:0000256" key="8">
    <source>
        <dbReference type="ARBA" id="ARBA00022968"/>
    </source>
</evidence>
<evidence type="ECO:0000256" key="1">
    <source>
        <dbReference type="ARBA" id="ARBA00004323"/>
    </source>
</evidence>
<keyword evidence="5" id="KW-0812">Transmembrane</keyword>
<evidence type="ECO:0000256" key="11">
    <source>
        <dbReference type="ARBA" id="ARBA00023136"/>
    </source>
</evidence>